<keyword evidence="3" id="KW-1185">Reference proteome</keyword>
<name>A0A9P6T6L3_9BASI</name>
<evidence type="ECO:0000313" key="2">
    <source>
        <dbReference type="EMBL" id="KAG0141127.1"/>
    </source>
</evidence>
<accession>A0A9P6T6L3</accession>
<dbReference type="InterPro" id="IPR011417">
    <property type="entry name" value="ANTH_dom"/>
</dbReference>
<sequence>MLRAMQCRTDAMDTLQPLRERLNTQHLNLRKFYYEYSKLKYLTGLINVAKLNQSVNKMKI</sequence>
<evidence type="ECO:0000259" key="1">
    <source>
        <dbReference type="Pfam" id="PF07651"/>
    </source>
</evidence>
<comment type="caution">
    <text evidence="2">The sequence shown here is derived from an EMBL/GenBank/DDBJ whole genome shotgun (WGS) entry which is preliminary data.</text>
</comment>
<dbReference type="OrthoDB" id="10262320at2759"/>
<organism evidence="2 3">
    <name type="scientific">Cronartium quercuum f. sp. fusiforme G11</name>
    <dbReference type="NCBI Taxonomy" id="708437"/>
    <lineage>
        <taxon>Eukaryota</taxon>
        <taxon>Fungi</taxon>
        <taxon>Dikarya</taxon>
        <taxon>Basidiomycota</taxon>
        <taxon>Pucciniomycotina</taxon>
        <taxon>Pucciniomycetes</taxon>
        <taxon>Pucciniales</taxon>
        <taxon>Coleosporiaceae</taxon>
        <taxon>Cronartium</taxon>
    </lineage>
</organism>
<dbReference type="Proteomes" id="UP000886653">
    <property type="component" value="Unassembled WGS sequence"/>
</dbReference>
<proteinExistence type="predicted"/>
<reference evidence="2" key="1">
    <citation type="submission" date="2013-11" db="EMBL/GenBank/DDBJ databases">
        <title>Genome sequence of the fusiform rust pathogen reveals effectors for host alternation and coevolution with pine.</title>
        <authorList>
            <consortium name="DOE Joint Genome Institute"/>
            <person name="Smith K."/>
            <person name="Pendleton A."/>
            <person name="Kubisiak T."/>
            <person name="Anderson C."/>
            <person name="Salamov A."/>
            <person name="Aerts A."/>
            <person name="Riley R."/>
            <person name="Clum A."/>
            <person name="Lindquist E."/>
            <person name="Ence D."/>
            <person name="Campbell M."/>
            <person name="Kronenberg Z."/>
            <person name="Feau N."/>
            <person name="Dhillon B."/>
            <person name="Hamelin R."/>
            <person name="Burleigh J."/>
            <person name="Smith J."/>
            <person name="Yandell M."/>
            <person name="Nelson C."/>
            <person name="Grigoriev I."/>
            <person name="Davis J."/>
        </authorList>
    </citation>
    <scope>NUCLEOTIDE SEQUENCE</scope>
    <source>
        <strain evidence="2">G11</strain>
    </source>
</reference>
<dbReference type="Pfam" id="PF07651">
    <property type="entry name" value="ANTH"/>
    <property type="match status" value="1"/>
</dbReference>
<gene>
    <name evidence="2" type="ORF">CROQUDRAFT_686971</name>
</gene>
<dbReference type="EMBL" id="MU167401">
    <property type="protein sequence ID" value="KAG0141127.1"/>
    <property type="molecule type" value="Genomic_DNA"/>
</dbReference>
<evidence type="ECO:0000313" key="3">
    <source>
        <dbReference type="Proteomes" id="UP000886653"/>
    </source>
</evidence>
<feature type="domain" description="AP180 N-terminal homology (ANTH)" evidence="1">
    <location>
        <begin position="8"/>
        <end position="54"/>
    </location>
</feature>
<dbReference type="AlphaFoldDB" id="A0A9P6T6L3"/>
<protein>
    <recommendedName>
        <fullName evidence="1">AP180 N-terminal homology (ANTH) domain-containing protein</fullName>
    </recommendedName>
</protein>
<dbReference type="GO" id="GO:0005543">
    <property type="term" value="F:phospholipid binding"/>
    <property type="evidence" value="ECO:0007669"/>
    <property type="project" value="InterPro"/>
</dbReference>